<keyword evidence="2" id="KW-1185">Reference proteome</keyword>
<protein>
    <recommendedName>
        <fullName evidence="3">Protein sleepless</fullName>
    </recommendedName>
</protein>
<sequence length="140" mass="15891">MFKITSNTALLCYRCDSQIEKDCAYYPSPVSAYEDCNDKVTSITDLGHAKESKQQALYIRYRYRLCPIMETTVKHYVPLHSNPMEASSFICGKAVTHTKDGLRIRRGCTPDLFLNGTDACVSKHPFSLRFLQQCKSPSSH</sequence>
<evidence type="ECO:0000313" key="1">
    <source>
        <dbReference type="EMBL" id="CAL8123236.1"/>
    </source>
</evidence>
<evidence type="ECO:0008006" key="3">
    <source>
        <dbReference type="Google" id="ProtNLM"/>
    </source>
</evidence>
<evidence type="ECO:0000313" key="2">
    <source>
        <dbReference type="Proteomes" id="UP001642540"/>
    </source>
</evidence>
<proteinExistence type="predicted"/>
<comment type="caution">
    <text evidence="1">The sequence shown here is derived from an EMBL/GenBank/DDBJ whole genome shotgun (WGS) entry which is preliminary data.</text>
</comment>
<reference evidence="1 2" key="1">
    <citation type="submission" date="2024-08" db="EMBL/GenBank/DDBJ databases">
        <authorList>
            <person name="Cucini C."/>
            <person name="Frati F."/>
        </authorList>
    </citation>
    <scope>NUCLEOTIDE SEQUENCE [LARGE SCALE GENOMIC DNA]</scope>
</reference>
<gene>
    <name evidence="1" type="ORF">ODALV1_LOCUS20136</name>
</gene>
<dbReference type="Proteomes" id="UP001642540">
    <property type="component" value="Unassembled WGS sequence"/>
</dbReference>
<organism evidence="1 2">
    <name type="scientific">Orchesella dallaii</name>
    <dbReference type="NCBI Taxonomy" id="48710"/>
    <lineage>
        <taxon>Eukaryota</taxon>
        <taxon>Metazoa</taxon>
        <taxon>Ecdysozoa</taxon>
        <taxon>Arthropoda</taxon>
        <taxon>Hexapoda</taxon>
        <taxon>Collembola</taxon>
        <taxon>Entomobryomorpha</taxon>
        <taxon>Entomobryoidea</taxon>
        <taxon>Orchesellidae</taxon>
        <taxon>Orchesellinae</taxon>
        <taxon>Orchesella</taxon>
    </lineage>
</organism>
<name>A0ABP1R971_9HEXA</name>
<accession>A0ABP1R971</accession>
<dbReference type="EMBL" id="CAXLJM020000068">
    <property type="protein sequence ID" value="CAL8123236.1"/>
    <property type="molecule type" value="Genomic_DNA"/>
</dbReference>